<keyword evidence="1" id="KW-0808">Transferase</keyword>
<evidence type="ECO:0000313" key="1">
    <source>
        <dbReference type="EMBL" id="ENO18483.1"/>
    </source>
</evidence>
<comment type="caution">
    <text evidence="1">The sequence shown here is derived from an EMBL/GenBank/DDBJ whole genome shotgun (WGS) entry which is preliminary data.</text>
</comment>
<name>N6XBB3_9ACTO</name>
<sequence>MRSPFTFRPIGGFRPQRGLSRVSGARLYRIDVFGHHSIKMSVRTSSERIFDERYEEIAVS</sequence>
<dbReference type="AlphaFoldDB" id="N6XBB3"/>
<gene>
    <name evidence="1" type="ORF">HMPREF9004_0740</name>
</gene>
<dbReference type="STRING" id="888050.HMPREF9004_0740"/>
<evidence type="ECO:0000313" key="2">
    <source>
        <dbReference type="Proteomes" id="UP000013015"/>
    </source>
</evidence>
<dbReference type="Proteomes" id="UP000013015">
    <property type="component" value="Unassembled WGS sequence"/>
</dbReference>
<dbReference type="EC" id="2.2.1.7" evidence="1"/>
<proteinExistence type="predicted"/>
<accession>N6XBB3</accession>
<dbReference type="EMBL" id="AQHZ01000013">
    <property type="protein sequence ID" value="ENO18483.1"/>
    <property type="molecule type" value="Genomic_DNA"/>
</dbReference>
<protein>
    <submittedName>
        <fullName evidence="1">1-deoxy-D-xylulose-5-phosphate synthase</fullName>
        <ecNumber evidence="1">2.2.1.7</ecNumber>
    </submittedName>
</protein>
<dbReference type="HOGENOM" id="CLU_2930625_0_0_11"/>
<organism evidence="1 2">
    <name type="scientific">Schaalia cardiffensis F0333</name>
    <dbReference type="NCBI Taxonomy" id="888050"/>
    <lineage>
        <taxon>Bacteria</taxon>
        <taxon>Bacillati</taxon>
        <taxon>Actinomycetota</taxon>
        <taxon>Actinomycetes</taxon>
        <taxon>Actinomycetales</taxon>
        <taxon>Actinomycetaceae</taxon>
        <taxon>Schaalia</taxon>
    </lineage>
</organism>
<keyword evidence="2" id="KW-1185">Reference proteome</keyword>
<reference evidence="1 2" key="1">
    <citation type="submission" date="2013-03" db="EMBL/GenBank/DDBJ databases">
        <title>Reference genome for the Human Microbiome Project.</title>
        <authorList>
            <person name="Aqrawi P."/>
            <person name="Ayvaz T."/>
            <person name="Bess C."/>
            <person name="Blankenburg K."/>
            <person name="Coyle M."/>
            <person name="Deng J."/>
            <person name="Forbes L."/>
            <person name="Fowler G."/>
            <person name="Francisco L."/>
            <person name="Fu Q."/>
            <person name="Gibbs R."/>
            <person name="Gross S."/>
            <person name="Gubbala S."/>
            <person name="Hale W."/>
            <person name="Hemphill L."/>
            <person name="Highlander S."/>
            <person name="Hirani K."/>
            <person name="Jackson L."/>
            <person name="Jakkamsetti A."/>
            <person name="Javaid M."/>
            <person name="Jayaseelan J.C."/>
            <person name="Jiang H."/>
            <person name="Joshi V."/>
            <person name="Korchina V."/>
            <person name="Kovar C."/>
            <person name="Lara F."/>
            <person name="Lee S."/>
            <person name="Liu Y."/>
            <person name="Mata R."/>
            <person name="Mathew T."/>
            <person name="Munidasa M."/>
            <person name="Muzny D."/>
            <person name="Nazareth L."/>
            <person name="Ngo R."/>
            <person name="Nguyen L."/>
            <person name="Nguyen N."/>
            <person name="Okwuonu G."/>
            <person name="Ongeri F."/>
            <person name="Palculict T."/>
            <person name="Patil S."/>
            <person name="Petrosino J."/>
            <person name="Pham C."/>
            <person name="Pham P."/>
            <person name="Pu L.-L."/>
            <person name="Qin X."/>
            <person name="Qu J."/>
            <person name="Reid J."/>
            <person name="Ross M."/>
            <person name="Ruth R."/>
            <person name="Saada N."/>
            <person name="San Lucas F."/>
            <person name="Santibanez J."/>
            <person name="Shang Y."/>
            <person name="Simmons D."/>
            <person name="Song X.-Z."/>
            <person name="Tang L.-Y."/>
            <person name="Thornton R."/>
            <person name="Warren J."/>
            <person name="Weissenberger G."/>
            <person name="Wilczek-Boney K."/>
            <person name="Worley K."/>
            <person name="Youmans B."/>
            <person name="Zhang J."/>
            <person name="Zhang L."/>
            <person name="Zhao Z."/>
            <person name="Zhou C."/>
            <person name="Zhu D."/>
            <person name="Zhu Y."/>
        </authorList>
    </citation>
    <scope>NUCLEOTIDE SEQUENCE [LARGE SCALE GENOMIC DNA]</scope>
    <source>
        <strain evidence="1 2">F0333</strain>
    </source>
</reference>
<dbReference type="GO" id="GO:0008661">
    <property type="term" value="F:1-deoxy-D-xylulose-5-phosphate synthase activity"/>
    <property type="evidence" value="ECO:0007669"/>
    <property type="project" value="UniProtKB-EC"/>
</dbReference>